<dbReference type="EMBL" id="RHGB01000001">
    <property type="protein sequence ID" value="RNL67504.1"/>
    <property type="molecule type" value="Genomic_DNA"/>
</dbReference>
<protein>
    <submittedName>
        <fullName evidence="3">DNA-binding protein</fullName>
    </submittedName>
</protein>
<evidence type="ECO:0000259" key="2">
    <source>
        <dbReference type="Pfam" id="PF11740"/>
    </source>
</evidence>
<keyword evidence="4" id="KW-1185">Reference proteome</keyword>
<dbReference type="GO" id="GO:0003677">
    <property type="term" value="F:DNA binding"/>
    <property type="evidence" value="ECO:0007669"/>
    <property type="project" value="UniProtKB-KW"/>
</dbReference>
<sequence>MARGGINKALVLKAREEVLKKGQNPSIDTIRIALGNTGSKSTIHRYLKELEEESAIKMDDASLLSQPIKELITRLAAGLREEANIIVEQQAVKFEQQLKDLRAQNSESTQALEALNKKYTSQFETLESLETALEGKNAAAAKYEIDIAKAAQTEAKLTALLKEKQSQIESLEEKHHHNREALEHYRQSVKEQREQDLRRHEQQIQLLQGENRVLNQTLSLKQSDVTQLNKDNSRLVSELGSAQKTLSHLRSAKNELESRVQALELSEQSLNIELRTSREQIECYSVENGKLRQEYGDLQSKQQASIVKIAMLEAGVSAKNDVINQFIAGASGAAGIINDNAPDNHTK</sequence>
<gene>
    <name evidence="3" type="ORF">D0911_00230</name>
</gene>
<accession>A0ABX9W7I0</accession>
<dbReference type="InterPro" id="IPR021104">
    <property type="entry name" value="KfrA_DNA-bd_N"/>
</dbReference>
<organism evidence="3 4">
    <name type="scientific">Zhongshania marina</name>
    <dbReference type="NCBI Taxonomy" id="2304603"/>
    <lineage>
        <taxon>Bacteria</taxon>
        <taxon>Pseudomonadati</taxon>
        <taxon>Pseudomonadota</taxon>
        <taxon>Gammaproteobacteria</taxon>
        <taxon>Cellvibrionales</taxon>
        <taxon>Spongiibacteraceae</taxon>
        <taxon>Zhongshania</taxon>
    </lineage>
</organism>
<comment type="caution">
    <text evidence="3">The sequence shown here is derived from an EMBL/GenBank/DDBJ whole genome shotgun (WGS) entry which is preliminary data.</text>
</comment>
<evidence type="ECO:0000313" key="3">
    <source>
        <dbReference type="EMBL" id="RNL67504.1"/>
    </source>
</evidence>
<proteinExistence type="predicted"/>
<keyword evidence="3" id="KW-0238">DNA-binding</keyword>
<reference evidence="3 4" key="1">
    <citation type="submission" date="2018-10" db="EMBL/GenBank/DDBJ databases">
        <title>Draft genome sequence of Zhongshania sp. DSW25-10.</title>
        <authorList>
            <person name="Oh J."/>
        </authorList>
    </citation>
    <scope>NUCLEOTIDE SEQUENCE [LARGE SCALE GENOMIC DNA]</scope>
    <source>
        <strain evidence="3 4">DSW25-10</strain>
    </source>
</reference>
<evidence type="ECO:0000256" key="1">
    <source>
        <dbReference type="SAM" id="Coils"/>
    </source>
</evidence>
<feature type="domain" description="KfrA N-terminal DNA-binding" evidence="2">
    <location>
        <begin position="8"/>
        <end position="117"/>
    </location>
</feature>
<dbReference type="RefSeq" id="WP_123181035.1">
    <property type="nucleotide sequence ID" value="NZ_RHGB01000001.1"/>
</dbReference>
<feature type="coiled-coil region" evidence="1">
    <location>
        <begin position="84"/>
        <end position="273"/>
    </location>
</feature>
<dbReference type="Proteomes" id="UP000274695">
    <property type="component" value="Unassembled WGS sequence"/>
</dbReference>
<evidence type="ECO:0000313" key="4">
    <source>
        <dbReference type="Proteomes" id="UP000274695"/>
    </source>
</evidence>
<dbReference type="Pfam" id="PF11740">
    <property type="entry name" value="KfrA_N"/>
    <property type="match status" value="1"/>
</dbReference>
<name>A0ABX9W7I0_9GAMM</name>
<keyword evidence="1" id="KW-0175">Coiled coil</keyword>